<evidence type="ECO:0000256" key="6">
    <source>
        <dbReference type="PROSITE-ProRule" id="PRU00169"/>
    </source>
</evidence>
<comment type="similarity">
    <text evidence="1">Belongs to the sigma-70 factor family. ECF subfamily.</text>
</comment>
<dbReference type="GO" id="GO:0016987">
    <property type="term" value="F:sigma factor activity"/>
    <property type="evidence" value="ECO:0007669"/>
    <property type="project" value="UniProtKB-KW"/>
</dbReference>
<evidence type="ECO:0000259" key="7">
    <source>
        <dbReference type="PROSITE" id="PS50110"/>
    </source>
</evidence>
<reference evidence="8 9" key="1">
    <citation type="submission" date="2023-07" db="EMBL/GenBank/DDBJ databases">
        <title>Comparative genomics of wheat-associated soil bacteria to identify genetic determinants of phenazine resistance.</title>
        <authorList>
            <person name="Mouncey N."/>
        </authorList>
    </citation>
    <scope>NUCLEOTIDE SEQUENCE [LARGE SCALE GENOMIC DNA]</scope>
    <source>
        <strain evidence="8 9">W4I9-1</strain>
    </source>
</reference>
<name>A0AAW8F0Q2_9MICO</name>
<dbReference type="InterPro" id="IPR039420">
    <property type="entry name" value="WalR-like"/>
</dbReference>
<protein>
    <submittedName>
        <fullName evidence="8">DNA-binding NarL/FixJ family response regulator</fullName>
    </submittedName>
</protein>
<dbReference type="GO" id="GO:0000160">
    <property type="term" value="P:phosphorelay signal transduction system"/>
    <property type="evidence" value="ECO:0007669"/>
    <property type="project" value="InterPro"/>
</dbReference>
<keyword evidence="6" id="KW-0597">Phosphoprotein</keyword>
<keyword evidence="4 8" id="KW-0238">DNA-binding</keyword>
<dbReference type="GO" id="GO:0003677">
    <property type="term" value="F:DNA binding"/>
    <property type="evidence" value="ECO:0007669"/>
    <property type="project" value="UniProtKB-KW"/>
</dbReference>
<dbReference type="PANTHER" id="PTHR43214">
    <property type="entry name" value="TWO-COMPONENT RESPONSE REGULATOR"/>
    <property type="match status" value="1"/>
</dbReference>
<evidence type="ECO:0000256" key="2">
    <source>
        <dbReference type="ARBA" id="ARBA00023015"/>
    </source>
</evidence>
<dbReference type="PROSITE" id="PS50110">
    <property type="entry name" value="RESPONSE_REGULATORY"/>
    <property type="match status" value="1"/>
</dbReference>
<feature type="modified residue" description="4-aspartylphosphate" evidence="6">
    <location>
        <position position="47"/>
    </location>
</feature>
<dbReference type="EMBL" id="JAUSXV010000001">
    <property type="protein sequence ID" value="MDQ0649143.1"/>
    <property type="molecule type" value="Genomic_DNA"/>
</dbReference>
<evidence type="ECO:0000256" key="5">
    <source>
        <dbReference type="ARBA" id="ARBA00023163"/>
    </source>
</evidence>
<keyword evidence="2" id="KW-0805">Transcription regulation</keyword>
<dbReference type="InterPro" id="IPR013249">
    <property type="entry name" value="RNA_pol_sigma70_r4_t2"/>
</dbReference>
<keyword evidence="9" id="KW-1185">Reference proteome</keyword>
<dbReference type="SUPFAM" id="SSF46894">
    <property type="entry name" value="C-terminal effector domain of the bipartite response regulators"/>
    <property type="match status" value="1"/>
</dbReference>
<dbReference type="AlphaFoldDB" id="A0AAW8F0Q2"/>
<keyword evidence="5" id="KW-0804">Transcription</keyword>
<dbReference type="RefSeq" id="WP_307298337.1">
    <property type="nucleotide sequence ID" value="NZ_JAUSXV010000001.1"/>
</dbReference>
<organism evidence="8 9">
    <name type="scientific">Microbacterium natoriense</name>
    <dbReference type="NCBI Taxonomy" id="284570"/>
    <lineage>
        <taxon>Bacteria</taxon>
        <taxon>Bacillati</taxon>
        <taxon>Actinomycetota</taxon>
        <taxon>Actinomycetes</taxon>
        <taxon>Micrococcales</taxon>
        <taxon>Microbacteriaceae</taxon>
        <taxon>Microbacterium</taxon>
    </lineage>
</organism>
<dbReference type="InterPro" id="IPR016032">
    <property type="entry name" value="Sig_transdc_resp-reg_C-effctor"/>
</dbReference>
<evidence type="ECO:0000256" key="1">
    <source>
        <dbReference type="ARBA" id="ARBA00010641"/>
    </source>
</evidence>
<dbReference type="Gene3D" id="1.10.10.10">
    <property type="entry name" value="Winged helix-like DNA-binding domain superfamily/Winged helix DNA-binding domain"/>
    <property type="match status" value="1"/>
</dbReference>
<evidence type="ECO:0000313" key="8">
    <source>
        <dbReference type="EMBL" id="MDQ0649143.1"/>
    </source>
</evidence>
<dbReference type="InterPro" id="IPR000792">
    <property type="entry name" value="Tscrpt_reg_LuxR_C"/>
</dbReference>
<dbReference type="Proteomes" id="UP001244427">
    <property type="component" value="Unassembled WGS sequence"/>
</dbReference>
<keyword evidence="3" id="KW-0731">Sigma factor</keyword>
<gene>
    <name evidence="8" type="ORF">QFZ53_003339</name>
</gene>
<dbReference type="Pfam" id="PF08281">
    <property type="entry name" value="Sigma70_r4_2"/>
    <property type="match status" value="1"/>
</dbReference>
<accession>A0AAW8F0Q2</accession>
<dbReference type="GO" id="GO:0006352">
    <property type="term" value="P:DNA-templated transcription initiation"/>
    <property type="evidence" value="ECO:0007669"/>
    <property type="project" value="InterPro"/>
</dbReference>
<dbReference type="Gene3D" id="3.40.50.2300">
    <property type="match status" value="1"/>
</dbReference>
<feature type="domain" description="Response regulatory" evidence="7">
    <location>
        <begin position="1"/>
        <end position="112"/>
    </location>
</feature>
<evidence type="ECO:0000256" key="3">
    <source>
        <dbReference type="ARBA" id="ARBA00023082"/>
    </source>
</evidence>
<dbReference type="InterPro" id="IPR001789">
    <property type="entry name" value="Sig_transdc_resp-reg_receiver"/>
</dbReference>
<dbReference type="SMART" id="SM00421">
    <property type="entry name" value="HTH_LUXR"/>
    <property type="match status" value="1"/>
</dbReference>
<dbReference type="InterPro" id="IPR036388">
    <property type="entry name" value="WH-like_DNA-bd_sf"/>
</dbReference>
<comment type="caution">
    <text evidence="8">The sequence shown here is derived from an EMBL/GenBank/DDBJ whole genome shotgun (WGS) entry which is preliminary data.</text>
</comment>
<sequence>MQRSRTVQLLRDELGLDVVHVGGSLRPFVAWLQRTDRTRWPHLLILDLPADAEALRQVEVISALRDAGMRVLILSSLRSRHTARHVISIGIDGIVSTTDSEEMFVSAAESALAGRLTITARAQTAIHGPADAPQLSRQEERALALYASGLSIADVADRIGVKQDTARKYLQRVRTKFTVAGRPARSKLDLARIAWADGYIISETEWSNRAAAGDR</sequence>
<proteinExistence type="inferred from homology"/>
<evidence type="ECO:0000313" key="9">
    <source>
        <dbReference type="Proteomes" id="UP001244427"/>
    </source>
</evidence>
<evidence type="ECO:0000256" key="4">
    <source>
        <dbReference type="ARBA" id="ARBA00023125"/>
    </source>
</evidence>